<evidence type="ECO:0000313" key="2">
    <source>
        <dbReference type="Proteomes" id="UP001196980"/>
    </source>
</evidence>
<evidence type="ECO:0008006" key="3">
    <source>
        <dbReference type="Google" id="ProtNLM"/>
    </source>
</evidence>
<reference evidence="1 2" key="1">
    <citation type="journal article" date="2020" name="J Geophys Res Biogeosci">
        <title>Magnetotaxis as an Adaptation to Enable Bacterial Shuttling of Microbial Sulfur and Sulfur Cycling Across Aquatic Oxic#Anoxic Interfaces.</title>
        <authorList>
            <person name="Li J."/>
            <person name="Liu P."/>
            <person name="Wang J."/>
            <person name="Roberts A.P."/>
            <person name="Pan Y."/>
        </authorList>
    </citation>
    <scope>NUCLEOTIDE SEQUENCE [LARGE SCALE GENOMIC DNA]</scope>
    <source>
        <strain evidence="1 2">MYR-1_YQ</strain>
    </source>
</reference>
<accession>A0ABS6RUC1</accession>
<dbReference type="Proteomes" id="UP001196980">
    <property type="component" value="Unassembled WGS sequence"/>
</dbReference>
<dbReference type="EMBL" id="JABXWD010000013">
    <property type="protein sequence ID" value="MBV6340234.1"/>
    <property type="molecule type" value="Genomic_DNA"/>
</dbReference>
<keyword evidence="2" id="KW-1185">Reference proteome</keyword>
<protein>
    <recommendedName>
        <fullName evidence="3">DUF4258 domain-containing protein</fullName>
    </recommendedName>
</protein>
<evidence type="ECO:0000313" key="1">
    <source>
        <dbReference type="EMBL" id="MBV6340234.1"/>
    </source>
</evidence>
<sequence length="90" mass="10892">MKAIRLSIHARAQSDYRGVQEREIHEAILSSKWEPANRGRLQASKDFTFEREWNKKYYKYKQVKPVFIEEETELVVITVYAYYFNKEVDK</sequence>
<organism evidence="1 2">
    <name type="scientific">Candidatus Magnetobacterium casense</name>
    <dbReference type="NCBI Taxonomy" id="1455061"/>
    <lineage>
        <taxon>Bacteria</taxon>
        <taxon>Pseudomonadati</taxon>
        <taxon>Nitrospirota</taxon>
        <taxon>Thermodesulfovibrionia</taxon>
        <taxon>Thermodesulfovibrionales</taxon>
        <taxon>Candidatus Magnetobacteriaceae</taxon>
        <taxon>Candidatus Magnetobacterium</taxon>
    </lineage>
</organism>
<comment type="caution">
    <text evidence="1">The sequence shown here is derived from an EMBL/GenBank/DDBJ whole genome shotgun (WGS) entry which is preliminary data.</text>
</comment>
<proteinExistence type="predicted"/>
<name>A0ABS6RUC1_9BACT</name>
<dbReference type="RefSeq" id="WP_218250857.1">
    <property type="nucleotide sequence ID" value="NZ_JABXWD010000013.1"/>
</dbReference>
<gene>
    <name evidence="1" type="ORF">HWQ67_01420</name>
</gene>